<keyword evidence="2" id="KW-1185">Reference proteome</keyword>
<dbReference type="Proteomes" id="UP001055072">
    <property type="component" value="Unassembled WGS sequence"/>
</dbReference>
<sequence>MCSANGLSPNLLQPTVHQAFCYTNLYLAEQPLPRYMSVVSHTMGLPQIKSDETSHIHHLLDVSTIILEQGLDLLENYLTSDEQLMVDSKFVHGSTIGKHLRHARDHFMLLLDAMAAPSPPYIVDYDVRRRNQPMENSIKAAHEALTECVERLRREVPKLSVNEPLTLNAITPYPQTFQSTFGRELWFAGLHAEHHWSMVRVHAGELGINLPESFGFAPSTLVHHGTEAPLGKAKI</sequence>
<evidence type="ECO:0000313" key="1">
    <source>
        <dbReference type="EMBL" id="KAI0094574.1"/>
    </source>
</evidence>
<dbReference type="EMBL" id="MU274900">
    <property type="protein sequence ID" value="KAI0094574.1"/>
    <property type="molecule type" value="Genomic_DNA"/>
</dbReference>
<accession>A0ACB8UJX6</accession>
<name>A0ACB8UJX6_9APHY</name>
<evidence type="ECO:0000313" key="2">
    <source>
        <dbReference type="Proteomes" id="UP001055072"/>
    </source>
</evidence>
<proteinExistence type="predicted"/>
<comment type="caution">
    <text evidence="1">The sequence shown here is derived from an EMBL/GenBank/DDBJ whole genome shotgun (WGS) entry which is preliminary data.</text>
</comment>
<gene>
    <name evidence="1" type="ORF">BDY19DRAFT_913501</name>
</gene>
<organism evidence="1 2">
    <name type="scientific">Irpex rosettiformis</name>
    <dbReference type="NCBI Taxonomy" id="378272"/>
    <lineage>
        <taxon>Eukaryota</taxon>
        <taxon>Fungi</taxon>
        <taxon>Dikarya</taxon>
        <taxon>Basidiomycota</taxon>
        <taxon>Agaricomycotina</taxon>
        <taxon>Agaricomycetes</taxon>
        <taxon>Polyporales</taxon>
        <taxon>Irpicaceae</taxon>
        <taxon>Irpex</taxon>
    </lineage>
</organism>
<reference evidence="1" key="1">
    <citation type="journal article" date="2021" name="Environ. Microbiol.">
        <title>Gene family expansions and transcriptome signatures uncover fungal adaptations to wood decay.</title>
        <authorList>
            <person name="Hage H."/>
            <person name="Miyauchi S."/>
            <person name="Viragh M."/>
            <person name="Drula E."/>
            <person name="Min B."/>
            <person name="Chaduli D."/>
            <person name="Navarro D."/>
            <person name="Favel A."/>
            <person name="Norest M."/>
            <person name="Lesage-Meessen L."/>
            <person name="Balint B."/>
            <person name="Merenyi Z."/>
            <person name="de Eugenio L."/>
            <person name="Morin E."/>
            <person name="Martinez A.T."/>
            <person name="Baldrian P."/>
            <person name="Stursova M."/>
            <person name="Martinez M.J."/>
            <person name="Novotny C."/>
            <person name="Magnuson J.K."/>
            <person name="Spatafora J.W."/>
            <person name="Maurice S."/>
            <person name="Pangilinan J."/>
            <person name="Andreopoulos W."/>
            <person name="LaButti K."/>
            <person name="Hundley H."/>
            <person name="Na H."/>
            <person name="Kuo A."/>
            <person name="Barry K."/>
            <person name="Lipzen A."/>
            <person name="Henrissat B."/>
            <person name="Riley R."/>
            <person name="Ahrendt S."/>
            <person name="Nagy L.G."/>
            <person name="Grigoriev I.V."/>
            <person name="Martin F."/>
            <person name="Rosso M.N."/>
        </authorList>
    </citation>
    <scope>NUCLEOTIDE SEQUENCE</scope>
    <source>
        <strain evidence="1">CBS 384.51</strain>
    </source>
</reference>
<protein>
    <submittedName>
        <fullName evidence="1">Uncharacterized protein</fullName>
    </submittedName>
</protein>